<evidence type="ECO:0000256" key="1">
    <source>
        <dbReference type="SAM" id="SignalP"/>
    </source>
</evidence>
<keyword evidence="1" id="KW-0732">Signal</keyword>
<keyword evidence="3" id="KW-1185">Reference proteome</keyword>
<dbReference type="RefSeq" id="WP_188883451.1">
    <property type="nucleotide sequence ID" value="NZ_BMOY01000064.1"/>
</dbReference>
<reference evidence="2" key="1">
    <citation type="journal article" date="2014" name="Int. J. Syst. Evol. Microbiol.">
        <title>Complete genome sequence of Corynebacterium casei LMG S-19264T (=DSM 44701T), isolated from a smear-ripened cheese.</title>
        <authorList>
            <consortium name="US DOE Joint Genome Institute (JGI-PGF)"/>
            <person name="Walter F."/>
            <person name="Albersmeier A."/>
            <person name="Kalinowski J."/>
            <person name="Ruckert C."/>
        </authorList>
    </citation>
    <scope>NUCLEOTIDE SEQUENCE</scope>
    <source>
        <strain evidence="2">JCM 18487</strain>
    </source>
</reference>
<dbReference type="Proteomes" id="UP000637695">
    <property type="component" value="Unassembled WGS sequence"/>
</dbReference>
<evidence type="ECO:0000313" key="3">
    <source>
        <dbReference type="Proteomes" id="UP000637695"/>
    </source>
</evidence>
<proteinExistence type="predicted"/>
<evidence type="ECO:0000313" key="2">
    <source>
        <dbReference type="EMBL" id="GGJ14093.1"/>
    </source>
</evidence>
<comment type="caution">
    <text evidence="2">The sequence shown here is derived from an EMBL/GenBank/DDBJ whole genome shotgun (WGS) entry which is preliminary data.</text>
</comment>
<feature type="chain" id="PRO_5037663804" evidence="1">
    <location>
        <begin position="24"/>
        <end position="153"/>
    </location>
</feature>
<gene>
    <name evidence="2" type="ORF">GCM10010885_24300</name>
</gene>
<accession>A0A917KJD9</accession>
<name>A0A917KJD9_9BACL</name>
<organism evidence="2 3">
    <name type="scientific">Alicyclobacillus cellulosilyticus</name>
    <dbReference type="NCBI Taxonomy" id="1003997"/>
    <lineage>
        <taxon>Bacteria</taxon>
        <taxon>Bacillati</taxon>
        <taxon>Bacillota</taxon>
        <taxon>Bacilli</taxon>
        <taxon>Bacillales</taxon>
        <taxon>Alicyclobacillaceae</taxon>
        <taxon>Alicyclobacillus</taxon>
    </lineage>
</organism>
<feature type="signal peptide" evidence="1">
    <location>
        <begin position="1"/>
        <end position="23"/>
    </location>
</feature>
<protein>
    <submittedName>
        <fullName evidence="2">Uncharacterized protein</fullName>
    </submittedName>
</protein>
<dbReference type="EMBL" id="BMOY01000064">
    <property type="protein sequence ID" value="GGJ14093.1"/>
    <property type="molecule type" value="Genomic_DNA"/>
</dbReference>
<sequence length="153" mass="15984">MKKSLLSIGAALVVVLTPGASFAKNTQEPTSTLVPLSTFANAKNFTTSIQIQPEARGSEGPFYARNVPPGYAAEIAIATTVAGGISVGGYFADGAQIIVVNVNNYNQYSGPIISGTVSALNDYVNCPSGTYEVYVGNPTTKTQSYGPLTVYYN</sequence>
<dbReference type="AlphaFoldDB" id="A0A917KJD9"/>
<reference evidence="2" key="2">
    <citation type="submission" date="2020-09" db="EMBL/GenBank/DDBJ databases">
        <authorList>
            <person name="Sun Q."/>
            <person name="Ohkuma M."/>
        </authorList>
    </citation>
    <scope>NUCLEOTIDE SEQUENCE</scope>
    <source>
        <strain evidence="2">JCM 18487</strain>
    </source>
</reference>